<reference evidence="1 2" key="2">
    <citation type="journal article" date="2006" name="J. Microbiol. Methods">
        <title>Genomic flank-sequencing of plasposon insertion sites for rapid identification of functional genes.</title>
        <authorList>
            <person name="Leveau J.H."/>
            <person name="Gerards S."/>
            <person name="Fritsche K."/>
            <person name="Zondag G."/>
            <person name="van Veen J.A."/>
        </authorList>
    </citation>
    <scope>NUCLEOTIDE SEQUENCE [LARGE SCALE GENOMIC DNA]</scope>
    <source>
        <strain evidence="1 2">Ter331</strain>
    </source>
</reference>
<protein>
    <recommendedName>
        <fullName evidence="3">Enamine deaminase RidA (YjgF/YER057c/UK114 family)</fullName>
    </recommendedName>
</protein>
<dbReference type="eggNOG" id="COG0251">
    <property type="taxonomic scope" value="Bacteria"/>
</dbReference>
<dbReference type="Proteomes" id="UP000008392">
    <property type="component" value="Chromosome"/>
</dbReference>
<dbReference type="RefSeq" id="WP_014006139.1">
    <property type="nucleotide sequence ID" value="NC_015856.1"/>
</dbReference>
<dbReference type="HOGENOM" id="CLU_100715_4_2_4"/>
<keyword evidence="2" id="KW-1185">Reference proteome</keyword>
<reference evidence="1 2" key="4">
    <citation type="journal article" date="2010" name="Environ. Microbiol.">
        <title>The bacterial genus Collimonas: mycophagy, weathering and other adaptive solutions to life in oligotrophic soil environments.</title>
        <authorList>
            <person name="Leveau J.H."/>
            <person name="Uroz S."/>
            <person name="de Boer W."/>
        </authorList>
    </citation>
    <scope>NUCLEOTIDE SEQUENCE [LARGE SCALE GENOMIC DNA]</scope>
    <source>
        <strain evidence="1 2">Ter331</strain>
    </source>
</reference>
<reference evidence="2" key="6">
    <citation type="submission" date="2011-05" db="EMBL/GenBank/DDBJ databases">
        <title>Complete sequence of Collimonas fungivorans Ter331.</title>
        <authorList>
            <person name="Leveau J.H."/>
        </authorList>
    </citation>
    <scope>NUCLEOTIDE SEQUENCE [LARGE SCALE GENOMIC DNA]</scope>
    <source>
        <strain evidence="2">Ter331</strain>
    </source>
</reference>
<reference evidence="1 2" key="1">
    <citation type="journal article" date="2004" name="Environ. Microbiol.">
        <title>Phylogeny-function analysis of (meta)genomic libraries: screening for expression of ribosomal RNA genes by large-insert library fluorescent in situ hybridization (LIL-FISH).</title>
        <authorList>
            <person name="Leveau J.H."/>
            <person name="Gerards S."/>
            <person name="de Boer W."/>
            <person name="van Veen J.A."/>
        </authorList>
    </citation>
    <scope>NUCLEOTIDE SEQUENCE [LARGE SCALE GENOMIC DNA]</scope>
    <source>
        <strain evidence="1 2">Ter331</strain>
    </source>
</reference>
<dbReference type="GO" id="GO:0019239">
    <property type="term" value="F:deaminase activity"/>
    <property type="evidence" value="ECO:0007669"/>
    <property type="project" value="TreeGrafter"/>
</dbReference>
<dbReference type="AlphaFoldDB" id="G0AGY1"/>
<dbReference type="InterPro" id="IPR035959">
    <property type="entry name" value="RutC-like_sf"/>
</dbReference>
<evidence type="ECO:0008006" key="3">
    <source>
        <dbReference type="Google" id="ProtNLM"/>
    </source>
</evidence>
<organism evidence="1 2">
    <name type="scientific">Collimonas fungivorans (strain Ter331)</name>
    <dbReference type="NCBI Taxonomy" id="1005048"/>
    <lineage>
        <taxon>Bacteria</taxon>
        <taxon>Pseudomonadati</taxon>
        <taxon>Pseudomonadota</taxon>
        <taxon>Betaproteobacteria</taxon>
        <taxon>Burkholderiales</taxon>
        <taxon>Oxalobacteraceae</taxon>
        <taxon>Collimonas</taxon>
    </lineage>
</organism>
<accession>G0AGY1</accession>
<dbReference type="CDD" id="cd00448">
    <property type="entry name" value="YjgF_YER057c_UK114_family"/>
    <property type="match status" value="1"/>
</dbReference>
<dbReference type="PANTHER" id="PTHR11803:SF39">
    <property type="entry name" value="2-IMINOBUTANOATE_2-IMINOPROPANOATE DEAMINASE"/>
    <property type="match status" value="1"/>
</dbReference>
<reference evidence="1 2" key="3">
    <citation type="journal article" date="2008" name="FEMS Microbiol. Ecol.">
        <title>Identification and characterization of genes underlying chitinolysis in Collimonas fungivorans Ter331.</title>
        <authorList>
            <person name="Fritsche K."/>
            <person name="de Boer W."/>
            <person name="Gerards S."/>
            <person name="van den Berg M."/>
            <person name="van Veen J.A."/>
            <person name="Leveau J.H."/>
        </authorList>
    </citation>
    <scope>NUCLEOTIDE SEQUENCE [LARGE SCALE GENOMIC DNA]</scope>
    <source>
        <strain evidence="1 2">Ter331</strain>
    </source>
</reference>
<dbReference type="GO" id="GO:0005829">
    <property type="term" value="C:cytosol"/>
    <property type="evidence" value="ECO:0007669"/>
    <property type="project" value="TreeGrafter"/>
</dbReference>
<evidence type="ECO:0000313" key="1">
    <source>
        <dbReference type="EMBL" id="AEK61986.1"/>
    </source>
</evidence>
<evidence type="ECO:0000313" key="2">
    <source>
        <dbReference type="Proteomes" id="UP000008392"/>
    </source>
</evidence>
<gene>
    <name evidence="1" type="ordered locus">CFU_2156</name>
</gene>
<reference evidence="1 2" key="5">
    <citation type="journal article" date="2011" name="ISME J.">
        <title>Dual transcriptional profiling of a bacterial/fungal confrontation: Collimonas fungivorans versus Aspergillus niger.</title>
        <authorList>
            <person name="Mela F."/>
            <person name="Fritsche K."/>
            <person name="de Boer W."/>
            <person name="van Veen J.A."/>
            <person name="de Graaff L.H."/>
            <person name="van den Berg M."/>
            <person name="Leveau J.H."/>
        </authorList>
    </citation>
    <scope>NUCLEOTIDE SEQUENCE [LARGE SCALE GENOMIC DNA]</scope>
    <source>
        <strain evidence="1 2">Ter331</strain>
    </source>
</reference>
<sequence length="131" mass="14079">MTFRAVNPPGNNIPGISQAAIIESGKLLLLSGHVPFRADGSIAGPELEIQLEQVFSNLDETLKASGSSFRHVARLTIYVRDFQPGLLPTIRSVRDRFIDTAHPPASSLIGVATLFHPEVLVEIDAIATIPA</sequence>
<dbReference type="InterPro" id="IPR006175">
    <property type="entry name" value="YjgF/YER057c/UK114"/>
</dbReference>
<name>G0AGY1_COLFT</name>
<dbReference type="PANTHER" id="PTHR11803">
    <property type="entry name" value="2-IMINOBUTANOATE/2-IMINOPROPANOATE DEAMINASE RIDA"/>
    <property type="match status" value="1"/>
</dbReference>
<dbReference type="KEGG" id="cfu:CFU_2156"/>
<dbReference type="Gene3D" id="3.30.1330.40">
    <property type="entry name" value="RutC-like"/>
    <property type="match status" value="1"/>
</dbReference>
<dbReference type="EMBL" id="CP002745">
    <property type="protein sequence ID" value="AEK61986.1"/>
    <property type="molecule type" value="Genomic_DNA"/>
</dbReference>
<dbReference type="SUPFAM" id="SSF55298">
    <property type="entry name" value="YjgF-like"/>
    <property type="match status" value="1"/>
</dbReference>
<proteinExistence type="predicted"/>
<dbReference type="Pfam" id="PF01042">
    <property type="entry name" value="Ribonuc_L-PSP"/>
    <property type="match status" value="1"/>
</dbReference>
<dbReference type="STRING" id="1005048.CFU_2156"/>